<dbReference type="InterPro" id="IPR027417">
    <property type="entry name" value="P-loop_NTPase"/>
</dbReference>
<gene>
    <name evidence="1" type="ORF">JCM7686_1170</name>
</gene>
<dbReference type="STRING" id="1367847.JCM7686_1170"/>
<dbReference type="EMBL" id="CP006650">
    <property type="protein sequence ID" value="AGT08279.1"/>
    <property type="molecule type" value="Genomic_DNA"/>
</dbReference>
<dbReference type="HOGENOM" id="CLU_066875_0_0_5"/>
<evidence type="ECO:0000313" key="1">
    <source>
        <dbReference type="EMBL" id="AGT08279.1"/>
    </source>
</evidence>
<dbReference type="PATRIC" id="fig|1367847.3.peg.1137"/>
<proteinExistence type="predicted"/>
<name>S5XLY6_PARAH</name>
<dbReference type="Gene3D" id="3.40.50.300">
    <property type="entry name" value="P-loop containing nucleotide triphosphate hydrolases"/>
    <property type="match status" value="1"/>
</dbReference>
<dbReference type="Proteomes" id="UP000015480">
    <property type="component" value="Chromosome"/>
</dbReference>
<dbReference type="SUPFAM" id="SSF52540">
    <property type="entry name" value="P-loop containing nucleoside triphosphate hydrolases"/>
    <property type="match status" value="1"/>
</dbReference>
<organism evidence="1 2">
    <name type="scientific">Paracoccus aminophilus JCM 7686</name>
    <dbReference type="NCBI Taxonomy" id="1367847"/>
    <lineage>
        <taxon>Bacteria</taxon>
        <taxon>Pseudomonadati</taxon>
        <taxon>Pseudomonadota</taxon>
        <taxon>Alphaproteobacteria</taxon>
        <taxon>Rhodobacterales</taxon>
        <taxon>Paracoccaceae</taxon>
        <taxon>Paracoccus</taxon>
    </lineage>
</organism>
<dbReference type="OrthoDB" id="9777890at2"/>
<dbReference type="RefSeq" id="WP_020949917.1">
    <property type="nucleotide sequence ID" value="NC_022041.1"/>
</dbReference>
<reference evidence="1 2" key="1">
    <citation type="journal article" date="2014" name="BMC Genomics">
        <title>Architecture and functions of a multipartite genome of the methylotrophic bacterium Paracoccus aminophilus JCM 7686, containing primary and secondary chromids.</title>
        <authorList>
            <person name="Dziewit L."/>
            <person name="Czarnecki J."/>
            <person name="Wibberg D."/>
            <person name="Radlinska M."/>
            <person name="Mrozek P."/>
            <person name="Szymczak M."/>
            <person name="Schluter A."/>
            <person name="Puhler A."/>
            <person name="Bartosik D."/>
        </authorList>
    </citation>
    <scope>NUCLEOTIDE SEQUENCE [LARGE SCALE GENOMIC DNA]</scope>
    <source>
        <strain evidence="1">JCM 7686</strain>
    </source>
</reference>
<keyword evidence="2" id="KW-1185">Reference proteome</keyword>
<evidence type="ECO:0000313" key="2">
    <source>
        <dbReference type="Proteomes" id="UP000015480"/>
    </source>
</evidence>
<dbReference type="eggNOG" id="ENOG502ZU2M">
    <property type="taxonomic scope" value="Bacteria"/>
</dbReference>
<protein>
    <recommendedName>
        <fullName evidence="3">Sulfotransferase</fullName>
    </recommendedName>
</protein>
<sequence>MQGAFILGSARCGSTLVSEILRSHPAILSLSEVFSMAGPAAFPAGRISAGRFWRGLARPTRLGSTIGNPKVAPQEFLYGRQPNPQHDPFFCPPILAIALPHLSTDPDALFDRLAETALAAPRQTAPDHYRNLFETLAHMQGKRLWVERSGGSLAATATLAAAFPDSRHVFLTRSGVETTLSMADYPATRMAVWMWKRLAPLGLDLLDPQSHYGRGRIWRLLQPLCGLAPLGRILAQKPDLCDVAGFWSAMTLRALPALRALPKTDFHHLSYEALIAEPGPQVAALGQFLAGEAPLDWLTTATALPKSRPPRSATLDPALRNRLRDACAPAESAIAEFLATRS</sequence>
<accession>S5XLY6</accession>
<dbReference type="AlphaFoldDB" id="S5XLY6"/>
<evidence type="ECO:0008006" key="3">
    <source>
        <dbReference type="Google" id="ProtNLM"/>
    </source>
</evidence>
<dbReference type="KEGG" id="pami:JCM7686_1170"/>